<dbReference type="EMBL" id="AP014597">
    <property type="protein sequence ID" value="BAU18329.1"/>
    <property type="molecule type" value="Genomic_DNA"/>
</dbReference>
<name>A0A0S3ULE6_PREIN</name>
<gene>
    <name evidence="4" type="ORF">PIOMA14_I_1821</name>
</gene>
<feature type="transmembrane region" description="Helical" evidence="1">
    <location>
        <begin position="192"/>
        <end position="210"/>
    </location>
</feature>
<keyword evidence="1" id="KW-0472">Membrane</keyword>
<evidence type="ECO:0000256" key="1">
    <source>
        <dbReference type="SAM" id="Phobius"/>
    </source>
</evidence>
<protein>
    <recommendedName>
        <fullName evidence="3">DUF5683 domain-containing protein</fullName>
    </recommendedName>
</protein>
<feature type="domain" description="DUF5683" evidence="3">
    <location>
        <begin position="89"/>
        <end position="257"/>
    </location>
</feature>
<evidence type="ECO:0000256" key="2">
    <source>
        <dbReference type="SAM" id="SignalP"/>
    </source>
</evidence>
<evidence type="ECO:0000313" key="5">
    <source>
        <dbReference type="Proteomes" id="UP000217431"/>
    </source>
</evidence>
<proteinExistence type="predicted"/>
<keyword evidence="2" id="KW-0732">Signal</keyword>
<reference evidence="4 5" key="1">
    <citation type="journal article" date="2016" name="DNA Res.">
        <title>The complete genome sequencing of Prevotella intermedia strain OMA14 and a subsequent fine-scale, intra-species genomic comparison reveal an unusual amplification of conjugative and mobile transposons and identify a novel Prevotella-lineage-specific repeat.</title>
        <authorList>
            <person name="Naito M."/>
            <person name="Ogura Y."/>
            <person name="Itoh T."/>
            <person name="Shoji M."/>
            <person name="Okamoto M."/>
            <person name="Hayashi T."/>
            <person name="Nakayama K."/>
        </authorList>
    </citation>
    <scope>NUCLEOTIDE SEQUENCE [LARGE SCALE GENOMIC DNA]</scope>
    <source>
        <strain evidence="4 5">OMA14</strain>
    </source>
</reference>
<dbReference type="RefSeq" id="WP_096406531.1">
    <property type="nucleotide sequence ID" value="NZ_AP014597.1"/>
</dbReference>
<evidence type="ECO:0000313" key="4">
    <source>
        <dbReference type="EMBL" id="BAU18329.1"/>
    </source>
</evidence>
<dbReference type="Proteomes" id="UP000217431">
    <property type="component" value="Chromosome I"/>
</dbReference>
<dbReference type="AlphaFoldDB" id="A0A0S3ULE6"/>
<feature type="chain" id="PRO_5006619813" description="DUF5683 domain-containing protein" evidence="2">
    <location>
        <begin position="28"/>
        <end position="257"/>
    </location>
</feature>
<organism evidence="4 5">
    <name type="scientific">Prevotella intermedia</name>
    <dbReference type="NCBI Taxonomy" id="28131"/>
    <lineage>
        <taxon>Bacteria</taxon>
        <taxon>Pseudomonadati</taxon>
        <taxon>Bacteroidota</taxon>
        <taxon>Bacteroidia</taxon>
        <taxon>Bacteroidales</taxon>
        <taxon>Prevotellaceae</taxon>
        <taxon>Prevotella</taxon>
    </lineage>
</organism>
<dbReference type="Pfam" id="PF18935">
    <property type="entry name" value="DUF5683"/>
    <property type="match status" value="1"/>
</dbReference>
<evidence type="ECO:0000259" key="3">
    <source>
        <dbReference type="Pfam" id="PF18935"/>
    </source>
</evidence>
<feature type="transmembrane region" description="Helical" evidence="1">
    <location>
        <begin position="113"/>
        <end position="132"/>
    </location>
</feature>
<dbReference type="InterPro" id="IPR043738">
    <property type="entry name" value="DUF5683"/>
</dbReference>
<sequence length="257" mass="29046">MKQLQNIFHALSLTLLLAIGCTATASAQVVYDDSVKILYPKADSVITILNAENGKVEADFSLSSEKVLKLNKVAAKDSTRLMKDWSKWRPKPKKALWLAIALPGAGQIYNRKYWKLPIFYGGIAGCVYAMTWNNQMYRDYQRAYIDITDDDPNTQSYNKFLHLGSKVTEENKSFYQNLFKKRKDRYRRWRDLSIFATVAVYALSVIDAYVDASLSDFDISDDLSLRIAPVVMNGNSPTTKTNLFKSSAIGIGCSLTF</sequence>
<keyword evidence="1" id="KW-1133">Transmembrane helix</keyword>
<feature type="signal peptide" evidence="2">
    <location>
        <begin position="1"/>
        <end position="27"/>
    </location>
</feature>
<accession>A0A0S3ULE6</accession>
<dbReference type="PROSITE" id="PS51257">
    <property type="entry name" value="PROKAR_LIPOPROTEIN"/>
    <property type="match status" value="1"/>
</dbReference>
<dbReference type="STRING" id="28131.BWX40_09015"/>
<keyword evidence="1" id="KW-0812">Transmembrane</keyword>